<comment type="caution">
    <text evidence="1">The sequence shown here is derived from an EMBL/GenBank/DDBJ whole genome shotgun (WGS) entry which is preliminary data.</text>
</comment>
<evidence type="ECO:0000313" key="1">
    <source>
        <dbReference type="EMBL" id="KAH7852101.1"/>
    </source>
</evidence>
<gene>
    <name evidence="1" type="ORF">Vadar_020697</name>
</gene>
<name>A0ACB7YES3_9ERIC</name>
<sequence>MLKRRTNSDFSESWPQFFKVYLPSQSSHRLRIPPDFVKYVTGALPYKSTITSQEKRAWHVELKKVDGHLYLQEGWQQFVHDNSLEFGDFLLFYYGGNAKFYVKIYGKNGCQKKVSRPTREIVREITHPRDNQAVKRRKSKRLAQGANEVEITQKELFPRFSSAIQEGNRAQKEANKFVSEFPFFKVVMYPSYINGKPMNIPSSFHKRYMEKGRHGAIIVASDRSWPVKLGKTAQGGRTFLRGWSAFCWENTLKRIPPAFVKYSTEGFPNKSTITSSEKRSWDVNLKEVDGHLYFQEGWQQFVHDNCLESGDFLIFSYGGNAQFYVKIYGKNGCRKEVSEPSREVDKEITHPQDNQTVERKSKRVAQGSNVEKPKSSMPIQKGKRARKEAKKFVSEFPFFEVVMNPSYVNQGSMNIPSSFHNRYMEKDRHGATLVASDRSWPVKLVKYRGNIRRFNRGWSTFCRDNMLQVDDVCIFELIEENDFVLKVSIFRCRD</sequence>
<dbReference type="Proteomes" id="UP000828048">
    <property type="component" value="Chromosome 8"/>
</dbReference>
<evidence type="ECO:0000313" key="2">
    <source>
        <dbReference type="Proteomes" id="UP000828048"/>
    </source>
</evidence>
<dbReference type="EMBL" id="CM037158">
    <property type="protein sequence ID" value="KAH7852101.1"/>
    <property type="molecule type" value="Genomic_DNA"/>
</dbReference>
<organism evidence="1 2">
    <name type="scientific">Vaccinium darrowii</name>
    <dbReference type="NCBI Taxonomy" id="229202"/>
    <lineage>
        <taxon>Eukaryota</taxon>
        <taxon>Viridiplantae</taxon>
        <taxon>Streptophyta</taxon>
        <taxon>Embryophyta</taxon>
        <taxon>Tracheophyta</taxon>
        <taxon>Spermatophyta</taxon>
        <taxon>Magnoliopsida</taxon>
        <taxon>eudicotyledons</taxon>
        <taxon>Gunneridae</taxon>
        <taxon>Pentapetalae</taxon>
        <taxon>asterids</taxon>
        <taxon>Ericales</taxon>
        <taxon>Ericaceae</taxon>
        <taxon>Vaccinioideae</taxon>
        <taxon>Vaccinieae</taxon>
        <taxon>Vaccinium</taxon>
    </lineage>
</organism>
<proteinExistence type="predicted"/>
<accession>A0ACB7YES3</accession>
<keyword evidence="2" id="KW-1185">Reference proteome</keyword>
<reference evidence="1 2" key="1">
    <citation type="journal article" date="2021" name="Hortic Res">
        <title>High-quality reference genome and annotation aids understanding of berry development for evergreen blueberry (Vaccinium darrowii).</title>
        <authorList>
            <person name="Yu J."/>
            <person name="Hulse-Kemp A.M."/>
            <person name="Babiker E."/>
            <person name="Staton M."/>
        </authorList>
    </citation>
    <scope>NUCLEOTIDE SEQUENCE [LARGE SCALE GENOMIC DNA]</scope>
    <source>
        <strain evidence="2">cv. NJ 8807/NJ 8810</strain>
        <tissue evidence="1">Young leaf</tissue>
    </source>
</reference>
<protein>
    <submittedName>
        <fullName evidence="1">Uncharacterized protein</fullName>
    </submittedName>
</protein>